<evidence type="ECO:0000256" key="1">
    <source>
        <dbReference type="ARBA" id="ARBA00008889"/>
    </source>
</evidence>
<dbReference type="EMBL" id="QEAN01000107">
    <property type="protein sequence ID" value="TPX48002.1"/>
    <property type="molecule type" value="Genomic_DNA"/>
</dbReference>
<dbReference type="VEuPathDB" id="FungiDB:SeMB42_g03144"/>
<dbReference type="Proteomes" id="UP000317494">
    <property type="component" value="Unassembled WGS sequence"/>
</dbReference>
<dbReference type="PANTHER" id="PTHR11560">
    <property type="entry name" value="39S RIBOSOMAL PROTEIN L10, MITOCHONDRIAL"/>
    <property type="match status" value="1"/>
</dbReference>
<evidence type="ECO:0000313" key="2">
    <source>
        <dbReference type="EMBL" id="TPX48002.1"/>
    </source>
</evidence>
<sequence>MRNTMLGNKAASLLAASATARATTLRHAIAKTCAACNSKQASYASMPSQQPQPTIGGPRLPPHLIHATLRQPKLSQRGNPKDIKTQFLYALYTSILPKRVVMVLQLNAVNVAEYHLLNREFKKQGMNILKIRLGIFRAAVKGYSDRGTMSWVGDIRDPVSPDGGPPHTIESRAAGRKLAAMPVGHTAIVFADVSRETTHAAVLKDVNQVIHTVKPFPGKVMIVGAKVDSSVFSREELEHVATLPSLPALRGELVGLLQSPAAALLGHLSAMETMTGTSLVSALEARGSEIVSLLSRHSMNHEGRSSSNSEAS</sequence>
<evidence type="ECO:0008006" key="4">
    <source>
        <dbReference type="Google" id="ProtNLM"/>
    </source>
</evidence>
<dbReference type="SUPFAM" id="SSF160369">
    <property type="entry name" value="Ribosomal protein L10-like"/>
    <property type="match status" value="1"/>
</dbReference>
<organism evidence="2 3">
    <name type="scientific">Synchytrium endobioticum</name>
    <dbReference type="NCBI Taxonomy" id="286115"/>
    <lineage>
        <taxon>Eukaryota</taxon>
        <taxon>Fungi</taxon>
        <taxon>Fungi incertae sedis</taxon>
        <taxon>Chytridiomycota</taxon>
        <taxon>Chytridiomycota incertae sedis</taxon>
        <taxon>Chytridiomycetes</taxon>
        <taxon>Synchytriales</taxon>
        <taxon>Synchytriaceae</taxon>
        <taxon>Synchytrium</taxon>
    </lineage>
</organism>
<comment type="caution">
    <text evidence="2">The sequence shown here is derived from an EMBL/GenBank/DDBJ whole genome shotgun (WGS) entry which is preliminary data.</text>
</comment>
<comment type="similarity">
    <text evidence="1">Belongs to the universal ribosomal protein uL10 family.</text>
</comment>
<accession>A0A507D8S7</accession>
<keyword evidence="3" id="KW-1185">Reference proteome</keyword>
<gene>
    <name evidence="2" type="ORF">SeMB42_g03144</name>
</gene>
<dbReference type="AlphaFoldDB" id="A0A507D8S7"/>
<dbReference type="InterPro" id="IPR043141">
    <property type="entry name" value="Ribosomal_uL10-like_sf"/>
</dbReference>
<reference evidence="2 3" key="1">
    <citation type="journal article" date="2019" name="Sci. Rep.">
        <title>Comparative genomics of chytrid fungi reveal insights into the obligate biotrophic and pathogenic lifestyle of Synchytrium endobioticum.</title>
        <authorList>
            <person name="van de Vossenberg B.T.L.H."/>
            <person name="Warris S."/>
            <person name="Nguyen H.D.T."/>
            <person name="van Gent-Pelzer M.P.E."/>
            <person name="Joly D.L."/>
            <person name="van de Geest H.C."/>
            <person name="Bonants P.J.M."/>
            <person name="Smith D.S."/>
            <person name="Levesque C.A."/>
            <person name="van der Lee T.A.J."/>
        </authorList>
    </citation>
    <scope>NUCLEOTIDE SEQUENCE [LARGE SCALE GENOMIC DNA]</scope>
    <source>
        <strain evidence="2 3">MB42</strain>
    </source>
</reference>
<dbReference type="Gene3D" id="3.30.70.1730">
    <property type="match status" value="1"/>
</dbReference>
<protein>
    <recommendedName>
        <fullName evidence="4">Ribosomal protein L10</fullName>
    </recommendedName>
</protein>
<dbReference type="STRING" id="286115.A0A507D8S7"/>
<proteinExistence type="inferred from homology"/>
<evidence type="ECO:0000313" key="3">
    <source>
        <dbReference type="Proteomes" id="UP000317494"/>
    </source>
</evidence>
<dbReference type="InterPro" id="IPR047865">
    <property type="entry name" value="Ribosomal_uL10_bac_type"/>
</dbReference>
<name>A0A507D8S7_9FUNG</name>